<dbReference type="EMBL" id="JACHJP010000005">
    <property type="protein sequence ID" value="MBB4917813.1"/>
    <property type="molecule type" value="Genomic_DNA"/>
</dbReference>
<dbReference type="RefSeq" id="WP_184718424.1">
    <property type="nucleotide sequence ID" value="NZ_JACHJP010000005.1"/>
</dbReference>
<accession>A0A7W7QQI7</accession>
<dbReference type="GO" id="GO:0003735">
    <property type="term" value="F:structural constituent of ribosome"/>
    <property type="evidence" value="ECO:0007669"/>
    <property type="project" value="InterPro"/>
</dbReference>
<dbReference type="InterPro" id="IPR001021">
    <property type="entry name" value="Ribosomal_bL25_long"/>
</dbReference>
<dbReference type="SUPFAM" id="SSF50715">
    <property type="entry name" value="Ribosomal protein L25-like"/>
    <property type="match status" value="1"/>
</dbReference>
<dbReference type="InterPro" id="IPR020930">
    <property type="entry name" value="Ribosomal_uL5_bac-type"/>
</dbReference>
<evidence type="ECO:0000256" key="6">
    <source>
        <dbReference type="SAM" id="MobiDB-lite"/>
    </source>
</evidence>
<keyword evidence="1 5" id="KW-0699">rRNA-binding</keyword>
<evidence type="ECO:0000256" key="4">
    <source>
        <dbReference type="ARBA" id="ARBA00023274"/>
    </source>
</evidence>
<feature type="compositionally biased region" description="Acidic residues" evidence="6">
    <location>
        <begin position="196"/>
        <end position="207"/>
    </location>
</feature>
<dbReference type="Gene3D" id="2.40.240.10">
    <property type="entry name" value="Ribosomal Protein L25, Chain P"/>
    <property type="match status" value="1"/>
</dbReference>
<dbReference type="InterPro" id="IPR029751">
    <property type="entry name" value="Ribosomal_L25_dom"/>
</dbReference>
<dbReference type="GO" id="GO:0022625">
    <property type="term" value="C:cytosolic large ribosomal subunit"/>
    <property type="evidence" value="ECO:0007669"/>
    <property type="project" value="TreeGrafter"/>
</dbReference>
<organism evidence="9 10">
    <name type="scientific">Streptosporangium saharense</name>
    <dbReference type="NCBI Taxonomy" id="1706840"/>
    <lineage>
        <taxon>Bacteria</taxon>
        <taxon>Bacillati</taxon>
        <taxon>Actinomycetota</taxon>
        <taxon>Actinomycetes</taxon>
        <taxon>Streptosporangiales</taxon>
        <taxon>Streptosporangiaceae</taxon>
        <taxon>Streptosporangium</taxon>
    </lineage>
</organism>
<dbReference type="HAMAP" id="MF_01334">
    <property type="entry name" value="Ribosomal_bL25_CTC"/>
    <property type="match status" value="1"/>
</dbReference>
<name>A0A7W7QQI7_9ACTN</name>
<evidence type="ECO:0000259" key="8">
    <source>
        <dbReference type="Pfam" id="PF14693"/>
    </source>
</evidence>
<evidence type="ECO:0000259" key="7">
    <source>
        <dbReference type="Pfam" id="PF01386"/>
    </source>
</evidence>
<dbReference type="InterPro" id="IPR037121">
    <property type="entry name" value="Ribosomal_bL25_C"/>
</dbReference>
<gene>
    <name evidence="5" type="primary">rplY</name>
    <name evidence="5" type="synonym">ctc</name>
    <name evidence="9" type="ORF">FHS44_004933</name>
</gene>
<dbReference type="Pfam" id="PF14693">
    <property type="entry name" value="Ribosomal_TL5_C"/>
    <property type="match status" value="1"/>
</dbReference>
<comment type="subunit">
    <text evidence="5">Part of the 50S ribosomal subunit; part of the 5S rRNA/L5/L18/L25 subcomplex. Contacts the 5S rRNA. Binds to the 5S rRNA independently of L5 and L18.</text>
</comment>
<dbReference type="AlphaFoldDB" id="A0A7W7QQI7"/>
<keyword evidence="4 5" id="KW-0687">Ribonucleoprotein</keyword>
<comment type="caution">
    <text evidence="9">The sequence shown here is derived from an EMBL/GenBank/DDBJ whole genome shotgun (WGS) entry which is preliminary data.</text>
</comment>
<dbReference type="PANTHER" id="PTHR33284:SF1">
    <property type="entry name" value="RIBOSOMAL PROTEIN L25_GLN-TRNA SYNTHETASE, ANTI-CODON-BINDING DOMAIN-CONTAINING PROTEIN"/>
    <property type="match status" value="1"/>
</dbReference>
<keyword evidence="3 5" id="KW-0689">Ribosomal protein</keyword>
<evidence type="ECO:0000256" key="2">
    <source>
        <dbReference type="ARBA" id="ARBA00022884"/>
    </source>
</evidence>
<evidence type="ECO:0000313" key="10">
    <source>
        <dbReference type="Proteomes" id="UP000552644"/>
    </source>
</evidence>
<reference evidence="9 10" key="1">
    <citation type="submission" date="2020-08" db="EMBL/GenBank/DDBJ databases">
        <title>Genomic Encyclopedia of Type Strains, Phase III (KMG-III): the genomes of soil and plant-associated and newly described type strains.</title>
        <authorList>
            <person name="Whitman W."/>
        </authorList>
    </citation>
    <scope>NUCLEOTIDE SEQUENCE [LARGE SCALE GENOMIC DNA]</scope>
    <source>
        <strain evidence="9 10">CECT 8840</strain>
    </source>
</reference>
<evidence type="ECO:0000256" key="5">
    <source>
        <dbReference type="HAMAP-Rule" id="MF_01334"/>
    </source>
</evidence>
<dbReference type="InterPro" id="IPR011035">
    <property type="entry name" value="Ribosomal_bL25/Gln-tRNA_synth"/>
</dbReference>
<dbReference type="PANTHER" id="PTHR33284">
    <property type="entry name" value="RIBOSOMAL PROTEIN L25/GLN-TRNA SYNTHETASE, ANTI-CODON-BINDING DOMAIN-CONTAINING PROTEIN"/>
    <property type="match status" value="1"/>
</dbReference>
<dbReference type="NCBIfam" id="TIGR00731">
    <property type="entry name" value="bL25_bact_ctc"/>
    <property type="match status" value="1"/>
</dbReference>
<dbReference type="Gene3D" id="2.170.120.20">
    <property type="entry name" value="Ribosomal protein L25, beta domain"/>
    <property type="match status" value="1"/>
</dbReference>
<feature type="domain" description="Large ribosomal subunit protein bL25 L25" evidence="7">
    <location>
        <begin position="6"/>
        <end position="89"/>
    </location>
</feature>
<comment type="function">
    <text evidence="5">This is one of the proteins that binds to the 5S RNA in the ribosome where it forms part of the central protuberance.</text>
</comment>
<proteinExistence type="inferred from homology"/>
<keyword evidence="2 5" id="KW-0694">RNA-binding</keyword>
<dbReference type="GO" id="GO:0008097">
    <property type="term" value="F:5S rRNA binding"/>
    <property type="evidence" value="ECO:0007669"/>
    <property type="project" value="InterPro"/>
</dbReference>
<evidence type="ECO:0000313" key="9">
    <source>
        <dbReference type="EMBL" id="MBB4917813.1"/>
    </source>
</evidence>
<dbReference type="InterPro" id="IPR020057">
    <property type="entry name" value="Ribosomal_bL25_b-dom"/>
</dbReference>
<dbReference type="CDD" id="cd00495">
    <property type="entry name" value="Ribosomal_L25_TL5_CTC"/>
    <property type="match status" value="1"/>
</dbReference>
<sequence>MSEVVITAESRNDFGKGAARKIRREHKVPAVLYGHGTEPQHLSLPGHELLLALRTPNVLIRLQGAVTELALPKGVQRDPLRGFLEHVDLLLVKRGEKVTVDIPVTVTGEVADGILDQQLVSISVEAEATHIPTGVEVDIEGLEIGAQVTAGDLKLPKGTTLVADPETLVLHVTAAPTAEPEPEAAEGEQAAAAEGEAAEGESAEAAE</sequence>
<feature type="region of interest" description="Disordered" evidence="6">
    <location>
        <begin position="176"/>
        <end position="207"/>
    </location>
</feature>
<evidence type="ECO:0000256" key="3">
    <source>
        <dbReference type="ARBA" id="ARBA00022980"/>
    </source>
</evidence>
<dbReference type="GO" id="GO:0006412">
    <property type="term" value="P:translation"/>
    <property type="evidence" value="ECO:0007669"/>
    <property type="project" value="UniProtKB-UniRule"/>
</dbReference>
<dbReference type="Pfam" id="PF01386">
    <property type="entry name" value="Ribosomal_L25p"/>
    <property type="match status" value="1"/>
</dbReference>
<keyword evidence="10" id="KW-1185">Reference proteome</keyword>
<protein>
    <recommendedName>
        <fullName evidence="5">Large ribosomal subunit protein bL25</fullName>
    </recommendedName>
    <alternativeName>
        <fullName evidence="5">General stress protein CTC</fullName>
    </alternativeName>
</protein>
<dbReference type="NCBIfam" id="NF004131">
    <property type="entry name" value="PRK05618.2-1"/>
    <property type="match status" value="1"/>
</dbReference>
<comment type="similarity">
    <text evidence="5">Belongs to the bacterial ribosomal protein bL25 family. CTC subfamily.</text>
</comment>
<dbReference type="InterPro" id="IPR020056">
    <property type="entry name" value="Rbsml_bL25/Gln-tRNA_synth_N"/>
</dbReference>
<dbReference type="Proteomes" id="UP000552644">
    <property type="component" value="Unassembled WGS sequence"/>
</dbReference>
<feature type="domain" description="Large ribosomal subunit protein bL25 beta" evidence="8">
    <location>
        <begin position="97"/>
        <end position="175"/>
    </location>
</feature>
<evidence type="ECO:0000256" key="1">
    <source>
        <dbReference type="ARBA" id="ARBA00022730"/>
    </source>
</evidence>